<reference evidence="1 2" key="1">
    <citation type="submission" date="2017-09" db="EMBL/GenBank/DDBJ databases">
        <title>Sphingomonas spermidinifaciens 9NM-10, whole genome shotgun sequence.</title>
        <authorList>
            <person name="Feng G."/>
            <person name="Zhu H."/>
        </authorList>
    </citation>
    <scope>NUCLEOTIDE SEQUENCE [LARGE SCALE GENOMIC DNA]</scope>
    <source>
        <strain evidence="1 2">9NM-10</strain>
    </source>
</reference>
<gene>
    <name evidence="1" type="ORF">COC42_12195</name>
</gene>
<comment type="caution">
    <text evidence="1">The sequence shown here is derived from an EMBL/GenBank/DDBJ whole genome shotgun (WGS) entry which is preliminary data.</text>
</comment>
<evidence type="ECO:0000313" key="2">
    <source>
        <dbReference type="Proteomes" id="UP000218366"/>
    </source>
</evidence>
<dbReference type="Proteomes" id="UP000218366">
    <property type="component" value="Unassembled WGS sequence"/>
</dbReference>
<accession>A0A2A4B2P7</accession>
<sequence>MTLEEHIAQLNSLAFWREFTFARNKFSPTPDKELELADNLVWFGDRAYILQLKQRDNPTSDPIAERNWFEKKIIKKATSQIRDSQRYLDENPRIRITNEHGHSFEIERAHLRTITKIVVFLPAPALPEDCWRMHYHISKSTGSFIHLLPVNDYSGILETLRVPEDIARYFEYREEVTPRLREAGVSVEESDIIGAFLNEEAMPTPGSHEILERLVQDTESFDLSGLLGTLHSHIERADAPYDYYKILREFARSPRSVWREVKLRVTKSLEATAAKNFARPFRLTFPENDCTFMIAPLAPELPSTGSEGVRVRTTGLSNLTQAAKYLAHTSKAVGIQISRDGEFVQIDWGLLEFPWQSDPELEDRLSKNNPFRPVTEKSMDGFFFKSFAS</sequence>
<dbReference type="OrthoDB" id="8410020at2"/>
<name>A0A2A4B2P7_9SPHN</name>
<dbReference type="EMBL" id="NWMW01000002">
    <property type="protein sequence ID" value="PCD02212.1"/>
    <property type="molecule type" value="Genomic_DNA"/>
</dbReference>
<dbReference type="RefSeq" id="WP_096343590.1">
    <property type="nucleotide sequence ID" value="NZ_NWMW01000002.1"/>
</dbReference>
<organism evidence="1 2">
    <name type="scientific">Sphingomonas spermidinifaciens</name>
    <dbReference type="NCBI Taxonomy" id="1141889"/>
    <lineage>
        <taxon>Bacteria</taxon>
        <taxon>Pseudomonadati</taxon>
        <taxon>Pseudomonadota</taxon>
        <taxon>Alphaproteobacteria</taxon>
        <taxon>Sphingomonadales</taxon>
        <taxon>Sphingomonadaceae</taxon>
        <taxon>Sphingomonas</taxon>
    </lineage>
</organism>
<dbReference type="AlphaFoldDB" id="A0A2A4B2P7"/>
<keyword evidence="2" id="KW-1185">Reference proteome</keyword>
<protein>
    <submittedName>
        <fullName evidence="1">Uncharacterized protein</fullName>
    </submittedName>
</protein>
<evidence type="ECO:0000313" key="1">
    <source>
        <dbReference type="EMBL" id="PCD02212.1"/>
    </source>
</evidence>
<proteinExistence type="predicted"/>